<accession>A0A382AVE5</accession>
<sequence>NSGDECDDCNGEPNGDSWVSECGCVAFDNSGDECDDCAGNPWGDSVVDDCGICNGGNFGDTDDDGICDAHDASPFGEVELNFGTTTQSSIIVEYNATVPIGGYQFRVNNVTLTGVVHSTSLDIVSFNAASGIVLATSMSGETLPMGGGTLLTLEFEPVNGGVELSLSEKIFGDADGNEMVASGPVPVIVPACSNLDNDGQCDVADEWPDCTDDGSNPYDDCGICNGGNADQDCAGICFGSAYIDNCGSCDNNPSNDCTPDCAGNWGGPDNDAETDDDIVEDDCGICGGENAAMDDCQVCFGTNSDMDECGVCFGDNTSCADCAGVPNGAAAIDECNNCVGGNTGLEACVEDCNGEWGGGLEIDGCGVCGGDNSSCADCAGVPNGDNVLDNCGICDNDPNNDCAEDCFGIPGGTAIVDDCGICNGNNLAMDACGVCFGNGSTCPDCAGIPNGDNLEDMCGTCDNDPSNDCVQDCSLVWGGTAYVDNCNVCDDNPDNDCVEDCNGVWGGIAELDACGICDGLATGPGTGDMDDCGVCFGGNYGDTDGDGICDADDLSPYGSIDLSFGVASESVISLFYDVSVPIIGYKFRVSGIDLIDVEDPSGIMEFNIADEMIFAFAPDSALSSGEGILLNIEFEPINGGGEISLSEIVFNNLNLNELSISGPASTVVPPCLNADNDGQCNVADEWPDCTDDGSNPYDECGVCNGDNSSCSDCAGVPNGDSWESDCGCVAENNSGDDCDDCNGEPNGD</sequence>
<protein>
    <submittedName>
        <fullName evidence="1">Uncharacterized protein</fullName>
    </submittedName>
</protein>
<organism evidence="1">
    <name type="scientific">marine metagenome</name>
    <dbReference type="NCBI Taxonomy" id="408172"/>
    <lineage>
        <taxon>unclassified sequences</taxon>
        <taxon>metagenomes</taxon>
        <taxon>ecological metagenomes</taxon>
    </lineage>
</organism>
<dbReference type="AlphaFoldDB" id="A0A382AVE5"/>
<dbReference type="EMBL" id="UINC01027025">
    <property type="protein sequence ID" value="SVB05540.1"/>
    <property type="molecule type" value="Genomic_DNA"/>
</dbReference>
<name>A0A382AVE5_9ZZZZ</name>
<evidence type="ECO:0000313" key="1">
    <source>
        <dbReference type="EMBL" id="SVB05540.1"/>
    </source>
</evidence>
<feature type="non-terminal residue" evidence="1">
    <location>
        <position position="748"/>
    </location>
</feature>
<proteinExistence type="predicted"/>
<feature type="non-terminal residue" evidence="1">
    <location>
        <position position="1"/>
    </location>
</feature>
<gene>
    <name evidence="1" type="ORF">METZ01_LOCUS158394</name>
</gene>
<reference evidence="1" key="1">
    <citation type="submission" date="2018-05" db="EMBL/GenBank/DDBJ databases">
        <authorList>
            <person name="Lanie J.A."/>
            <person name="Ng W.-L."/>
            <person name="Kazmierczak K.M."/>
            <person name="Andrzejewski T.M."/>
            <person name="Davidsen T.M."/>
            <person name="Wayne K.J."/>
            <person name="Tettelin H."/>
            <person name="Glass J.I."/>
            <person name="Rusch D."/>
            <person name="Podicherti R."/>
            <person name="Tsui H.-C.T."/>
            <person name="Winkler M.E."/>
        </authorList>
    </citation>
    <scope>NUCLEOTIDE SEQUENCE</scope>
</reference>